<keyword evidence="1" id="KW-0472">Membrane</keyword>
<evidence type="ECO:0008006" key="3">
    <source>
        <dbReference type="Google" id="ProtNLM"/>
    </source>
</evidence>
<feature type="transmembrane region" description="Helical" evidence="1">
    <location>
        <begin position="105"/>
        <end position="126"/>
    </location>
</feature>
<organism evidence="2">
    <name type="scientific">Salmonella phage vB_SEnST11_KE22</name>
    <dbReference type="NCBI Taxonomy" id="3161173"/>
    <lineage>
        <taxon>Viruses</taxon>
        <taxon>Duplodnaviria</taxon>
        <taxon>Heunggongvirae</taxon>
        <taxon>Uroviricota</taxon>
        <taxon>Caudoviricetes</taxon>
        <taxon>Vequintavirinae</taxon>
        <taxon>Seunavirus</taxon>
    </lineage>
</organism>
<dbReference type="EMBL" id="PP856721">
    <property type="protein sequence ID" value="XCH40224.1"/>
    <property type="molecule type" value="Genomic_DNA"/>
</dbReference>
<protein>
    <recommendedName>
        <fullName evidence="3">Dolichyl-diphosphooligosaccharide-protein glycosyltransferase subunit OST5</fullName>
    </recommendedName>
</protein>
<accession>A0AAU8GHU7</accession>
<evidence type="ECO:0000313" key="2">
    <source>
        <dbReference type="EMBL" id="XCH40224.1"/>
    </source>
</evidence>
<keyword evidence="1" id="KW-0812">Transmembrane</keyword>
<feature type="transmembrane region" description="Helical" evidence="1">
    <location>
        <begin position="72"/>
        <end position="93"/>
    </location>
</feature>
<proteinExistence type="predicted"/>
<reference evidence="2" key="1">
    <citation type="submission" date="2024-05" db="EMBL/GenBank/DDBJ databases">
        <authorList>
            <person name="Mugo M.M."/>
            <person name="Musyoki A.M."/>
            <person name="Makumi A.M."/>
            <person name="Mutai I."/>
            <person name="Drechsel O."/>
            <person name="Kering K.K."/>
            <person name="Muturi P."/>
            <person name="Mbae C.K."/>
            <person name="Kariuki S.M."/>
        </authorList>
    </citation>
    <scope>NUCLEOTIDE SEQUENCE</scope>
</reference>
<name>A0AAU8GHU7_9CAUD</name>
<gene>
    <name evidence="2" type="ORF">NDDWPVAN_CDS0098</name>
</gene>
<sequence>MAPLFLPEESHQLSLDVNCPFDYTPFTLNKRRDKMPKETEFAMTKWNGTVPQIHVPDITTLPVVEHHMTTGMAAMSITMIVIMFVVSFMFWYGSLLSEVRLHRTLYALAGLFSSFVAGSLVSTTIINW</sequence>
<evidence type="ECO:0000256" key="1">
    <source>
        <dbReference type="SAM" id="Phobius"/>
    </source>
</evidence>
<keyword evidence="1" id="KW-1133">Transmembrane helix</keyword>